<dbReference type="Proteomes" id="UP000236370">
    <property type="component" value="Unassembled WGS sequence"/>
</dbReference>
<proteinExistence type="predicted"/>
<feature type="non-terminal residue" evidence="1">
    <location>
        <position position="51"/>
    </location>
</feature>
<reference evidence="1 2" key="1">
    <citation type="submission" date="2017-12" db="EMBL/GenBank/DDBJ databases">
        <title>High-resolution comparative analysis of great ape genomes.</title>
        <authorList>
            <person name="Pollen A."/>
            <person name="Hastie A."/>
            <person name="Hormozdiari F."/>
            <person name="Dougherty M."/>
            <person name="Liu R."/>
            <person name="Chaisson M."/>
            <person name="Hoppe E."/>
            <person name="Hill C."/>
            <person name="Pang A."/>
            <person name="Hillier L."/>
            <person name="Baker C."/>
            <person name="Armstrong J."/>
            <person name="Shendure J."/>
            <person name="Paten B."/>
            <person name="Wilson R."/>
            <person name="Chao H."/>
            <person name="Schneider V."/>
            <person name="Ventura M."/>
            <person name="Kronenberg Z."/>
            <person name="Murali S."/>
            <person name="Gordon D."/>
            <person name="Cantsilieris S."/>
            <person name="Munson K."/>
            <person name="Nelson B."/>
            <person name="Raja A."/>
            <person name="Underwood J."/>
            <person name="Diekhans M."/>
            <person name="Fiddes I."/>
            <person name="Haussler D."/>
            <person name="Eichler E."/>
        </authorList>
    </citation>
    <scope>NUCLEOTIDE SEQUENCE [LARGE SCALE GENOMIC DNA]</scope>
    <source>
        <strain evidence="1">Yerkes chimp pedigree #C0471</strain>
    </source>
</reference>
<evidence type="ECO:0000313" key="2">
    <source>
        <dbReference type="Proteomes" id="UP000236370"/>
    </source>
</evidence>
<gene>
    <name evidence="1" type="ORF">CK820_G0051099</name>
</gene>
<protein>
    <submittedName>
        <fullName evidence="1">DRC3 isoform 5</fullName>
    </submittedName>
</protein>
<sequence>MNRPCNSMEPRVMDDDMLKLAVGDQGPQEEAGQLAKQEGILFKDVLSLQLD</sequence>
<organism evidence="1 2">
    <name type="scientific">Pan troglodytes</name>
    <name type="common">Chimpanzee</name>
    <dbReference type="NCBI Taxonomy" id="9598"/>
    <lineage>
        <taxon>Eukaryota</taxon>
        <taxon>Metazoa</taxon>
        <taxon>Chordata</taxon>
        <taxon>Craniata</taxon>
        <taxon>Vertebrata</taxon>
        <taxon>Euteleostomi</taxon>
        <taxon>Mammalia</taxon>
        <taxon>Eutheria</taxon>
        <taxon>Euarchontoglires</taxon>
        <taxon>Primates</taxon>
        <taxon>Haplorrhini</taxon>
        <taxon>Catarrhini</taxon>
        <taxon>Hominidae</taxon>
        <taxon>Pan</taxon>
    </lineage>
</organism>
<comment type="caution">
    <text evidence="1">The sequence shown here is derived from an EMBL/GenBank/DDBJ whole genome shotgun (WGS) entry which is preliminary data.</text>
</comment>
<dbReference type="EMBL" id="NBAG03000529">
    <property type="protein sequence ID" value="PNI17233.1"/>
    <property type="molecule type" value="Genomic_DNA"/>
</dbReference>
<evidence type="ECO:0000313" key="1">
    <source>
        <dbReference type="EMBL" id="PNI17233.1"/>
    </source>
</evidence>
<accession>A0A2J8J381</accession>
<dbReference type="AlphaFoldDB" id="A0A2J8J381"/>
<name>A0A2J8J381_PANTR</name>